<protein>
    <submittedName>
        <fullName evidence="5">DUF6531 domain-containing protein</fullName>
    </submittedName>
</protein>
<dbReference type="Pfam" id="PF20148">
    <property type="entry name" value="DUF6531"/>
    <property type="match status" value="1"/>
</dbReference>
<feature type="domain" description="Teneurin-like YD-shell" evidence="3">
    <location>
        <begin position="170"/>
        <end position="267"/>
    </location>
</feature>
<name>A0A915JTM0_ROMCU</name>
<evidence type="ECO:0000259" key="3">
    <source>
        <dbReference type="Pfam" id="PF25023"/>
    </source>
</evidence>
<evidence type="ECO:0000259" key="2">
    <source>
        <dbReference type="Pfam" id="PF20148"/>
    </source>
</evidence>
<dbReference type="NCBIfam" id="TIGR01643">
    <property type="entry name" value="YD_repeat_2x"/>
    <property type="match status" value="1"/>
</dbReference>
<dbReference type="InterPro" id="IPR045351">
    <property type="entry name" value="DUF6531"/>
</dbReference>
<feature type="domain" description="DUF6531" evidence="2">
    <location>
        <begin position="7"/>
        <end position="69"/>
    </location>
</feature>
<organism evidence="4 5">
    <name type="scientific">Romanomermis culicivorax</name>
    <name type="common">Nematode worm</name>
    <dbReference type="NCBI Taxonomy" id="13658"/>
    <lineage>
        <taxon>Eukaryota</taxon>
        <taxon>Metazoa</taxon>
        <taxon>Ecdysozoa</taxon>
        <taxon>Nematoda</taxon>
        <taxon>Enoplea</taxon>
        <taxon>Dorylaimia</taxon>
        <taxon>Mermithida</taxon>
        <taxon>Mermithoidea</taxon>
        <taxon>Mermithidae</taxon>
        <taxon>Romanomermis</taxon>
    </lineage>
</organism>
<keyword evidence="4" id="KW-1185">Reference proteome</keyword>
<dbReference type="InterPro" id="IPR006530">
    <property type="entry name" value="YD"/>
</dbReference>
<proteinExistence type="predicted"/>
<accession>A0A915JTM0</accession>
<evidence type="ECO:0000313" key="4">
    <source>
        <dbReference type="Proteomes" id="UP000887565"/>
    </source>
</evidence>
<dbReference type="Proteomes" id="UP000887565">
    <property type="component" value="Unplaced"/>
</dbReference>
<evidence type="ECO:0000313" key="5">
    <source>
        <dbReference type="WBParaSite" id="nRc.2.0.1.t29399-RA"/>
    </source>
</evidence>
<dbReference type="Gene3D" id="2.180.10.10">
    <property type="entry name" value="RHS repeat-associated core"/>
    <property type="match status" value="1"/>
</dbReference>
<evidence type="ECO:0000256" key="1">
    <source>
        <dbReference type="ARBA" id="ARBA00022737"/>
    </source>
</evidence>
<reference evidence="5" key="1">
    <citation type="submission" date="2022-11" db="UniProtKB">
        <authorList>
            <consortium name="WormBaseParasite"/>
        </authorList>
    </citation>
    <scope>IDENTIFICATION</scope>
</reference>
<dbReference type="AlphaFoldDB" id="A0A915JTM0"/>
<dbReference type="Pfam" id="PF25023">
    <property type="entry name" value="TEN_YD-shell"/>
    <property type="match status" value="1"/>
</dbReference>
<dbReference type="InterPro" id="IPR056823">
    <property type="entry name" value="TEN-like_YD-shell"/>
</dbReference>
<dbReference type="WBParaSite" id="nRc.2.0.1.t29399-RA">
    <property type="protein sequence ID" value="nRc.2.0.1.t29399-RA"/>
    <property type="gene ID" value="nRc.2.0.1.g29399"/>
</dbReference>
<keyword evidence="1" id="KW-0677">Repeat</keyword>
<sequence>PFNFVADPIGLAAGNFTYSRDDLSPGVGLFPQRLTFSRIYSSSAKNQDSVLGKGWAHNFSVTAKVNSDGYQGMGEDSALDAVAALVEMKASSDLLTDASHPIEKLVIATLGQRWFGDQLINNTVIVTQGLNGEVFVKLPDGSFNPPPGNSSKLILNGDGTYTYDTVHHNSMHFNSSGNIDTYKDANGTQVNYSYTGSNLTSVSNGFWRTLNFSYTNGRISQVSDGARTVQYGYDANGNLTTFTDTLSKSTTYGYGLPGQITQIFYPSFPST</sequence>